<keyword evidence="4" id="KW-0547">Nucleotide-binding</keyword>
<dbReference type="EC" id="2.7.4.2" evidence="2"/>
<dbReference type="AlphaFoldDB" id="A0A3R9KRL9"/>
<dbReference type="EMBL" id="RJPM01000005">
    <property type="protein sequence ID" value="RSJ75974.1"/>
    <property type="molecule type" value="Genomic_DNA"/>
</dbReference>
<dbReference type="Proteomes" id="UP000272213">
    <property type="component" value="Unassembled WGS sequence"/>
</dbReference>
<evidence type="ECO:0000259" key="8">
    <source>
        <dbReference type="Pfam" id="PF00288"/>
    </source>
</evidence>
<dbReference type="Pfam" id="PF08544">
    <property type="entry name" value="GHMP_kinases_C"/>
    <property type="match status" value="1"/>
</dbReference>
<keyword evidence="3" id="KW-0808">Transferase</keyword>
<name>A0A3R9KRL9_STRCR</name>
<dbReference type="InterPro" id="IPR013750">
    <property type="entry name" value="GHMP_kinase_C_dom"/>
</dbReference>
<dbReference type="InterPro" id="IPR006204">
    <property type="entry name" value="GHMP_kinase_N_dom"/>
</dbReference>
<feature type="transmembrane region" description="Helical" evidence="7">
    <location>
        <begin position="105"/>
        <end position="127"/>
    </location>
</feature>
<dbReference type="SUPFAM" id="SSF55060">
    <property type="entry name" value="GHMP Kinase, C-terminal domain"/>
    <property type="match status" value="1"/>
</dbReference>
<comment type="caution">
    <text evidence="10">The sequence shown here is derived from an EMBL/GenBank/DDBJ whole genome shotgun (WGS) entry which is preliminary data.</text>
</comment>
<reference evidence="10 11" key="1">
    <citation type="submission" date="2018-11" db="EMBL/GenBank/DDBJ databases">
        <title>Species Designations Belie Phenotypic and Genotypic Heterogeneity in Oral Streptococci.</title>
        <authorList>
            <person name="Velsko I."/>
        </authorList>
    </citation>
    <scope>NUCLEOTIDE SEQUENCE [LARGE SCALE GENOMIC DNA]</scope>
    <source>
        <strain evidence="10 11">BCA6</strain>
    </source>
</reference>
<keyword evidence="7" id="KW-0472">Membrane</keyword>
<dbReference type="UniPathway" id="UPA00057">
    <property type="reaction ID" value="UER00099"/>
</dbReference>
<evidence type="ECO:0000256" key="5">
    <source>
        <dbReference type="ARBA" id="ARBA00022777"/>
    </source>
</evidence>
<dbReference type="GO" id="GO:0004631">
    <property type="term" value="F:phosphomevalonate kinase activity"/>
    <property type="evidence" value="ECO:0007669"/>
    <property type="project" value="UniProtKB-EC"/>
</dbReference>
<evidence type="ECO:0000256" key="7">
    <source>
        <dbReference type="SAM" id="Phobius"/>
    </source>
</evidence>
<dbReference type="InterPro" id="IPR020568">
    <property type="entry name" value="Ribosomal_Su5_D2-typ_SF"/>
</dbReference>
<dbReference type="SUPFAM" id="SSF54211">
    <property type="entry name" value="Ribosomal protein S5 domain 2-like"/>
    <property type="match status" value="1"/>
</dbReference>
<evidence type="ECO:0000256" key="1">
    <source>
        <dbReference type="ARBA" id="ARBA00005017"/>
    </source>
</evidence>
<proteinExistence type="predicted"/>
<evidence type="ECO:0000259" key="9">
    <source>
        <dbReference type="Pfam" id="PF08544"/>
    </source>
</evidence>
<dbReference type="Gene3D" id="3.30.230.10">
    <property type="match status" value="1"/>
</dbReference>
<dbReference type="GO" id="GO:0005524">
    <property type="term" value="F:ATP binding"/>
    <property type="evidence" value="ECO:0007669"/>
    <property type="project" value="UniProtKB-KW"/>
</dbReference>
<comment type="pathway">
    <text evidence="1">Isoprenoid biosynthesis; isopentenyl diphosphate biosynthesis via mevalonate pathway; isopentenyl diphosphate from (R)-mevalonate: step 2/3.</text>
</comment>
<dbReference type="Pfam" id="PF00288">
    <property type="entry name" value="GHMP_kinases_N"/>
    <property type="match status" value="1"/>
</dbReference>
<organism evidence="10 11">
    <name type="scientific">Streptococcus cristatus</name>
    <dbReference type="NCBI Taxonomy" id="45634"/>
    <lineage>
        <taxon>Bacteria</taxon>
        <taxon>Bacillati</taxon>
        <taxon>Bacillota</taxon>
        <taxon>Bacilli</taxon>
        <taxon>Lactobacillales</taxon>
        <taxon>Streptococcaceae</taxon>
        <taxon>Streptococcus</taxon>
    </lineage>
</organism>
<dbReference type="Gene3D" id="3.30.70.890">
    <property type="entry name" value="GHMP kinase, C-terminal domain"/>
    <property type="match status" value="1"/>
</dbReference>
<dbReference type="PANTHER" id="PTHR31814:SF2">
    <property type="entry name" value="PHOSPHOMEVALONATE KINASE"/>
    <property type="match status" value="1"/>
</dbReference>
<dbReference type="GeneID" id="48424121"/>
<keyword evidence="7" id="KW-0812">Transmembrane</keyword>
<accession>A0A3R9KRL9</accession>
<keyword evidence="6" id="KW-0067">ATP-binding</keyword>
<evidence type="ECO:0000256" key="6">
    <source>
        <dbReference type="ARBA" id="ARBA00022840"/>
    </source>
</evidence>
<feature type="domain" description="GHMP kinase N-terminal" evidence="8">
    <location>
        <begin position="69"/>
        <end position="159"/>
    </location>
</feature>
<dbReference type="RefSeq" id="WP_005591682.1">
    <property type="nucleotide sequence ID" value="NZ_JAKREO010000001.1"/>
</dbReference>
<evidence type="ECO:0000256" key="4">
    <source>
        <dbReference type="ARBA" id="ARBA00022741"/>
    </source>
</evidence>
<evidence type="ECO:0000256" key="2">
    <source>
        <dbReference type="ARBA" id="ARBA00012958"/>
    </source>
</evidence>
<dbReference type="GO" id="GO:0019287">
    <property type="term" value="P:isopentenyl diphosphate biosynthetic process, mevalonate pathway"/>
    <property type="evidence" value="ECO:0007669"/>
    <property type="project" value="UniProtKB-UniPathway"/>
</dbReference>
<keyword evidence="5 10" id="KW-0418">Kinase</keyword>
<evidence type="ECO:0000313" key="11">
    <source>
        <dbReference type="Proteomes" id="UP000272213"/>
    </source>
</evidence>
<gene>
    <name evidence="10" type="ORF">D8798_06875</name>
</gene>
<feature type="domain" description="GHMP kinase C-terminal" evidence="9">
    <location>
        <begin position="266"/>
        <end position="322"/>
    </location>
</feature>
<dbReference type="NCBIfam" id="TIGR01220">
    <property type="entry name" value="Pmev_kin_Gr_pos"/>
    <property type="match status" value="1"/>
</dbReference>
<dbReference type="InterPro" id="IPR014721">
    <property type="entry name" value="Ribsml_uS5_D2-typ_fold_subgr"/>
</dbReference>
<evidence type="ECO:0000313" key="10">
    <source>
        <dbReference type="EMBL" id="RSJ75974.1"/>
    </source>
</evidence>
<dbReference type="PANTHER" id="PTHR31814">
    <property type="match status" value="1"/>
</dbReference>
<protein>
    <recommendedName>
        <fullName evidence="2">phosphomevalonate kinase</fullName>
        <ecNumber evidence="2">2.7.4.2</ecNumber>
    </recommendedName>
</protein>
<evidence type="ECO:0000256" key="3">
    <source>
        <dbReference type="ARBA" id="ARBA00022679"/>
    </source>
</evidence>
<dbReference type="InterPro" id="IPR005917">
    <property type="entry name" value="Pmev_kinase_bact"/>
</dbReference>
<dbReference type="InterPro" id="IPR036554">
    <property type="entry name" value="GHMP_kinase_C_sf"/>
</dbReference>
<dbReference type="InterPro" id="IPR035102">
    <property type="entry name" value="Phosphomevalonate_kinase"/>
</dbReference>
<sequence>METKMQVQTCGKLYLAGEYAVLSPGHAALIKNISIYMRAEIEAADSYELDSDLFSHKASLAPDADYALIQETIQLMNDYLSLLQRPLHPFALTIRGKMEKDGRKFGLGSSGSVVVLTIKAMAAFYQLKLSSDLLFRLAAVVLLKRGDNGSMGDLACIAYEQLVYYRSFDRMAIRQRLVDTNLLEILKHGWGYEIKPIYPALSCDFLVGWTREPAISSDLVKQVKSSLNEDFLTQTQLQVDSLKEALLSADKIAVKDSLLTASQLLDSLSPLIYTEQLQDLREASQGLDCVAKSSGAGGGDCGFALSFATEDSQTLIQRWQEAGLELLYQERMGAHEPKS</sequence>
<keyword evidence="7" id="KW-1133">Transmembrane helix</keyword>